<feature type="signal peptide" evidence="1">
    <location>
        <begin position="1"/>
        <end position="19"/>
    </location>
</feature>
<name>A0ABW8BGY2_9ACTN</name>
<keyword evidence="1" id="KW-0732">Signal</keyword>
<dbReference type="EMBL" id="JBITPR010000050">
    <property type="protein sequence ID" value="MFI7874289.1"/>
    <property type="molecule type" value="Genomic_DNA"/>
</dbReference>
<proteinExistence type="predicted"/>
<organism evidence="2 3">
    <name type="scientific">Streptomyces salinarius</name>
    <dbReference type="NCBI Taxonomy" id="2762598"/>
    <lineage>
        <taxon>Bacteria</taxon>
        <taxon>Bacillati</taxon>
        <taxon>Actinomycetota</taxon>
        <taxon>Actinomycetes</taxon>
        <taxon>Kitasatosporales</taxon>
        <taxon>Streptomycetaceae</taxon>
        <taxon>Streptomyces</taxon>
    </lineage>
</organism>
<evidence type="ECO:0000256" key="1">
    <source>
        <dbReference type="SAM" id="SignalP"/>
    </source>
</evidence>
<sequence length="116" mass="12123">MISSLLQVLVCVTARAAMAALSLAEALVAGNAVSPALTIAFGVTEDARVTWSFCWPTSRARPRGEPALPAMAYAVLRDSSESVTAVPAIWACCLITSSRSVALTQAVRTPLDAFVN</sequence>
<gene>
    <name evidence="2" type="ORF">AB4829_27285</name>
</gene>
<evidence type="ECO:0000313" key="2">
    <source>
        <dbReference type="EMBL" id="MFI7874289.1"/>
    </source>
</evidence>
<evidence type="ECO:0008006" key="4">
    <source>
        <dbReference type="Google" id="ProtNLM"/>
    </source>
</evidence>
<protein>
    <recommendedName>
        <fullName evidence="4">Secreted protein</fullName>
    </recommendedName>
</protein>
<dbReference type="Proteomes" id="UP001614264">
    <property type="component" value="Unassembled WGS sequence"/>
</dbReference>
<accession>A0ABW8BGY2</accession>
<keyword evidence="3" id="KW-1185">Reference proteome</keyword>
<feature type="chain" id="PRO_5046559880" description="Secreted protein" evidence="1">
    <location>
        <begin position="20"/>
        <end position="116"/>
    </location>
</feature>
<comment type="caution">
    <text evidence="2">The sequence shown here is derived from an EMBL/GenBank/DDBJ whole genome shotgun (WGS) entry which is preliminary data.</text>
</comment>
<reference evidence="2 3" key="1">
    <citation type="submission" date="2024-07" db="EMBL/GenBank/DDBJ databases">
        <title>Whole genome sequencing of Prodigiosin pigment-producing Streptomyces salinarius isolated from rhizosphere soil of Arachis hypogaea.</title>
        <authorList>
            <person name="Vidhya A."/>
            <person name="Ramya S."/>
        </authorList>
    </citation>
    <scope>NUCLEOTIDE SEQUENCE [LARGE SCALE GENOMIC DNA]</scope>
    <source>
        <strain evidence="2 3">VRMG2420</strain>
    </source>
</reference>
<evidence type="ECO:0000313" key="3">
    <source>
        <dbReference type="Proteomes" id="UP001614264"/>
    </source>
</evidence>